<dbReference type="AlphaFoldDB" id="A0A1E5E4E1"/>
<accession>A0A1E5E4E1</accession>
<dbReference type="OrthoDB" id="5828847at2"/>
<evidence type="ECO:0008006" key="3">
    <source>
        <dbReference type="Google" id="ProtNLM"/>
    </source>
</evidence>
<dbReference type="Proteomes" id="UP000094070">
    <property type="component" value="Unassembled WGS sequence"/>
</dbReference>
<dbReference type="Pfam" id="PF10982">
    <property type="entry name" value="DUF2789"/>
    <property type="match status" value="1"/>
</dbReference>
<dbReference type="RefSeq" id="WP_017023677.1">
    <property type="nucleotide sequence ID" value="NZ_AJYK02000029.1"/>
</dbReference>
<dbReference type="InterPro" id="IPR021250">
    <property type="entry name" value="DUF2789"/>
</dbReference>
<gene>
    <name evidence="1" type="ORF">A1QC_06225</name>
</gene>
<dbReference type="Gene3D" id="1.10.10.1130">
    <property type="entry name" value="Uncharacterised protein PF10982, DUF2789"/>
    <property type="match status" value="1"/>
</dbReference>
<sequence>MELHNHSLATLFEQLGLASSQQEIESFIHRHSNELNRASELHQADFWNVGQATFLKEAKEDDANWAEVVDQLDALLRASHH</sequence>
<reference evidence="1 2" key="1">
    <citation type="journal article" date="2012" name="Science">
        <title>Ecological populations of bacteria act as socially cohesive units of antibiotic production and resistance.</title>
        <authorList>
            <person name="Cordero O.X."/>
            <person name="Wildschutte H."/>
            <person name="Kirkup B."/>
            <person name="Proehl S."/>
            <person name="Ngo L."/>
            <person name="Hussain F."/>
            <person name="Le Roux F."/>
            <person name="Mincer T."/>
            <person name="Polz M.F."/>
        </authorList>
    </citation>
    <scope>NUCLEOTIDE SEQUENCE [LARGE SCALE GENOMIC DNA]</scope>
    <source>
        <strain evidence="1 2">1S-45</strain>
    </source>
</reference>
<evidence type="ECO:0000313" key="1">
    <source>
        <dbReference type="EMBL" id="OEF27626.1"/>
    </source>
</evidence>
<keyword evidence="2" id="KW-1185">Reference proteome</keyword>
<evidence type="ECO:0000313" key="2">
    <source>
        <dbReference type="Proteomes" id="UP000094070"/>
    </source>
</evidence>
<protein>
    <recommendedName>
        <fullName evidence="3">DUF2789 domain-containing protein</fullName>
    </recommendedName>
</protein>
<name>A0A1E5E4E1_9VIBR</name>
<dbReference type="eggNOG" id="ENOG5032Z85">
    <property type="taxonomic scope" value="Bacteria"/>
</dbReference>
<dbReference type="InterPro" id="IPR038086">
    <property type="entry name" value="DUF2789_sf"/>
</dbReference>
<dbReference type="EMBL" id="AJYK02000029">
    <property type="protein sequence ID" value="OEF27626.1"/>
    <property type="molecule type" value="Genomic_DNA"/>
</dbReference>
<dbReference type="STRING" id="1188252.A1QC_06225"/>
<comment type="caution">
    <text evidence="1">The sequence shown here is derived from an EMBL/GenBank/DDBJ whole genome shotgun (WGS) entry which is preliminary data.</text>
</comment>
<organism evidence="1 2">
    <name type="scientific">Vibrio rumoiensis 1S-45</name>
    <dbReference type="NCBI Taxonomy" id="1188252"/>
    <lineage>
        <taxon>Bacteria</taxon>
        <taxon>Pseudomonadati</taxon>
        <taxon>Pseudomonadota</taxon>
        <taxon>Gammaproteobacteria</taxon>
        <taxon>Vibrionales</taxon>
        <taxon>Vibrionaceae</taxon>
        <taxon>Vibrio</taxon>
    </lineage>
</organism>
<proteinExistence type="predicted"/>